<evidence type="ECO:0000313" key="2">
    <source>
        <dbReference type="Proteomes" id="UP000030755"/>
    </source>
</evidence>
<evidence type="ECO:0000313" key="1">
    <source>
        <dbReference type="EMBL" id="EPZ33222.1"/>
    </source>
</evidence>
<gene>
    <name evidence="1" type="ORF">O9G_001191</name>
</gene>
<name>A0A075AWY6_ROZAC</name>
<keyword evidence="2" id="KW-1185">Reference proteome</keyword>
<reference evidence="1 2" key="1">
    <citation type="journal article" date="2013" name="Curr. Biol.">
        <title>Shared signatures of parasitism and phylogenomics unite Cryptomycota and microsporidia.</title>
        <authorList>
            <person name="James T.Y."/>
            <person name="Pelin A."/>
            <person name="Bonen L."/>
            <person name="Ahrendt S."/>
            <person name="Sain D."/>
            <person name="Corradi N."/>
            <person name="Stajich J.E."/>
        </authorList>
    </citation>
    <scope>NUCLEOTIDE SEQUENCE [LARGE SCALE GENOMIC DNA]</scope>
    <source>
        <strain evidence="1 2">CSF55</strain>
    </source>
</reference>
<organism evidence="1 2">
    <name type="scientific">Rozella allomycis (strain CSF55)</name>
    <dbReference type="NCBI Taxonomy" id="988480"/>
    <lineage>
        <taxon>Eukaryota</taxon>
        <taxon>Fungi</taxon>
        <taxon>Fungi incertae sedis</taxon>
        <taxon>Cryptomycota</taxon>
        <taxon>Cryptomycota incertae sedis</taxon>
        <taxon>Rozella</taxon>
    </lineage>
</organism>
<dbReference type="HOGENOM" id="CLU_2050976_0_0_1"/>
<sequence length="120" mass="13628">MTTIHLRKGRLIIYLKLSYGCTVNFDINRNESESGDVMEAAGLPRIHFERSILKDPFCYLGTSILAYNERNYINLSKVGSTASNKKGRQAFLHKLRLEDENNSTTYIILPLNVFLTNGKA</sequence>
<dbReference type="EMBL" id="KE561071">
    <property type="protein sequence ID" value="EPZ33222.1"/>
    <property type="molecule type" value="Genomic_DNA"/>
</dbReference>
<accession>A0A075AWY6</accession>
<dbReference type="AlphaFoldDB" id="A0A075AWY6"/>
<protein>
    <submittedName>
        <fullName evidence="1">Uncharacterized protein</fullName>
    </submittedName>
</protein>
<proteinExistence type="predicted"/>
<dbReference type="Proteomes" id="UP000030755">
    <property type="component" value="Unassembled WGS sequence"/>
</dbReference>